<organism evidence="6 7">
    <name type="scientific">Granulicatella elegans ATCC 700633</name>
    <dbReference type="NCBI Taxonomy" id="626369"/>
    <lineage>
        <taxon>Bacteria</taxon>
        <taxon>Bacillati</taxon>
        <taxon>Bacillota</taxon>
        <taxon>Bacilli</taxon>
        <taxon>Lactobacillales</taxon>
        <taxon>Carnobacteriaceae</taxon>
        <taxon>Granulicatella</taxon>
    </lineage>
</organism>
<dbReference type="PROSITE" id="PS51071">
    <property type="entry name" value="HTH_RPIR"/>
    <property type="match status" value="1"/>
</dbReference>
<reference evidence="6" key="2">
    <citation type="submission" date="2011-10" db="EMBL/GenBank/DDBJ databases">
        <title>The Genome Sequence of Granulicatella elegans ATCC 700633.</title>
        <authorList>
            <consortium name="The Broad Institute Genome Sequencing Platform"/>
            <consortium name="The Broad Institute Genome Sequencing Center for Infectious Disease"/>
            <person name="Earl A."/>
            <person name="Ward D."/>
            <person name="Feldgarden M."/>
            <person name="Gevers D."/>
            <person name="Sibley C.D."/>
            <person name="Field T.R."/>
            <person name="Grinwis M."/>
            <person name="Eshaghurshan C.S."/>
            <person name="Surette M.G."/>
            <person name="Young S.K."/>
            <person name="Zeng Q."/>
            <person name="Gargeya S."/>
            <person name="Fitzgerald M."/>
            <person name="Haas B."/>
            <person name="Abouelleil A."/>
            <person name="Alvarado L."/>
            <person name="Arachchi H.M."/>
            <person name="Berlin A."/>
            <person name="Brown A."/>
            <person name="Chapman S.B."/>
            <person name="Chen Z."/>
            <person name="Dunbar C."/>
            <person name="Freedman E."/>
            <person name="Gearin G."/>
            <person name="Goldberg J."/>
            <person name="Griggs A."/>
            <person name="Gujja S."/>
            <person name="Heiman D."/>
            <person name="Howarth C."/>
            <person name="Larson L."/>
            <person name="Lui A."/>
            <person name="MacDonald P.J.P."/>
            <person name="Montmayeur A."/>
            <person name="Murphy C."/>
            <person name="Neiman D."/>
            <person name="Pearson M."/>
            <person name="Priest M."/>
            <person name="Roberts A."/>
            <person name="Saif S."/>
            <person name="Shea T."/>
            <person name="Shenoy N."/>
            <person name="Sisk P."/>
            <person name="Stolte C."/>
            <person name="Sykes S."/>
            <person name="Wortman J."/>
            <person name="Nusbaum C."/>
            <person name="Birren B."/>
        </authorList>
    </citation>
    <scope>NUCLEOTIDE SEQUENCE [LARGE SCALE GENOMIC DNA]</scope>
    <source>
        <strain evidence="6">ATCC 700633</strain>
    </source>
</reference>
<dbReference type="RefSeq" id="WP_006703950.1">
    <property type="nucleotide sequence ID" value="NZ_KI391971.1"/>
</dbReference>
<dbReference type="EMBL" id="ACRF02000004">
    <property type="protein sequence ID" value="EEW92267.1"/>
    <property type="molecule type" value="Genomic_DNA"/>
</dbReference>
<dbReference type="Pfam" id="PF01380">
    <property type="entry name" value="SIS"/>
    <property type="match status" value="1"/>
</dbReference>
<reference evidence="6" key="1">
    <citation type="submission" date="2009-09" db="EMBL/GenBank/DDBJ databases">
        <authorList>
            <consortium name="The Broad Institute Genome Sequencing Platform"/>
            <person name="Ward D."/>
            <person name="Feldgarden M."/>
            <person name="Earl A."/>
            <person name="Young S.K."/>
            <person name="Zeng Q."/>
            <person name="Koehrsen M."/>
            <person name="Alvarado L."/>
            <person name="Berlin A."/>
            <person name="Bochicchio J."/>
            <person name="Borenstein D."/>
            <person name="Chapman S.B."/>
            <person name="Chen Z."/>
            <person name="Engels R."/>
            <person name="Freedman E."/>
            <person name="Gellesch M."/>
            <person name="Goldberg J."/>
            <person name="Griggs A."/>
            <person name="Gujja S."/>
            <person name="Heilman E."/>
            <person name="Heiman D."/>
            <person name="Hepburn T."/>
            <person name="Howarth C."/>
            <person name="Jen D."/>
            <person name="Larson L."/>
            <person name="Lewis B."/>
            <person name="Mehta T."/>
            <person name="Park D."/>
            <person name="Pearson M."/>
            <person name="Roberts A."/>
            <person name="Saif S."/>
            <person name="Shea T."/>
            <person name="Shenoy N."/>
            <person name="Sisk P."/>
            <person name="Stolte C."/>
            <person name="Sykes S."/>
            <person name="Thomson T."/>
            <person name="Walk T."/>
            <person name="White J."/>
            <person name="Yandava C."/>
            <person name="Sibley C.D."/>
            <person name="Field T.R."/>
            <person name="Grinwis M."/>
            <person name="Eshaghurshan C.S."/>
            <person name="Surette M.G."/>
            <person name="Haas B."/>
            <person name="Nusbaum C."/>
            <person name="Birren B."/>
        </authorList>
    </citation>
    <scope>NUCLEOTIDE SEQUENCE [LARGE SCALE GENOMIC DNA]</scope>
    <source>
        <strain evidence="6">ATCC 700633</strain>
    </source>
</reference>
<evidence type="ECO:0000256" key="2">
    <source>
        <dbReference type="ARBA" id="ARBA00023125"/>
    </source>
</evidence>
<dbReference type="GO" id="GO:1901135">
    <property type="term" value="P:carbohydrate derivative metabolic process"/>
    <property type="evidence" value="ECO:0007669"/>
    <property type="project" value="InterPro"/>
</dbReference>
<dbReference type="CDD" id="cd05013">
    <property type="entry name" value="SIS_RpiR"/>
    <property type="match status" value="1"/>
</dbReference>
<dbReference type="InterPro" id="IPR036388">
    <property type="entry name" value="WH-like_DNA-bd_sf"/>
</dbReference>
<proteinExistence type="predicted"/>
<dbReference type="Gene3D" id="3.40.50.10490">
    <property type="entry name" value="Glucose-6-phosphate isomerase like protein, domain 1"/>
    <property type="match status" value="1"/>
</dbReference>
<dbReference type="InterPro" id="IPR047640">
    <property type="entry name" value="RpiR-like"/>
</dbReference>
<dbReference type="AlphaFoldDB" id="D0BNY8"/>
<dbReference type="GO" id="GO:0003677">
    <property type="term" value="F:DNA binding"/>
    <property type="evidence" value="ECO:0007669"/>
    <property type="project" value="UniProtKB-KW"/>
</dbReference>
<evidence type="ECO:0000313" key="7">
    <source>
        <dbReference type="Proteomes" id="UP000002939"/>
    </source>
</evidence>
<evidence type="ECO:0000256" key="1">
    <source>
        <dbReference type="ARBA" id="ARBA00023015"/>
    </source>
</evidence>
<sequence length="276" mass="31257">MISFEKKVTPLIESIYDTLTPNEKTIAQYFLKQSSAEESLSARAVSERLFVSIPSLTRFAQKCGYKGYRQFIYDFQESKKELEVIHNDLTKTVLSDYEELLSKSFSLIDESQVIKVCGLLNNAKRVYIYGQGSSGLAAHEMKFRFMRLGMICEAITDLHTMLMNRVLVDEQCLVIGISVSANASVVEAVRQAKKQGAKTVLITSKRSEESEKVCDELVLIAMKNALDQGGLISPQFPILVMVDIFYSYYKEIDKDYKYHLFSNTLTALGAKEDKKE</sequence>
<dbReference type="InterPro" id="IPR046348">
    <property type="entry name" value="SIS_dom_sf"/>
</dbReference>
<evidence type="ECO:0000256" key="3">
    <source>
        <dbReference type="ARBA" id="ARBA00023163"/>
    </source>
</evidence>
<accession>D0BNY8</accession>
<dbReference type="HOGENOM" id="CLU_055769_0_3_9"/>
<dbReference type="PANTHER" id="PTHR30514">
    <property type="entry name" value="GLUCOKINASE"/>
    <property type="match status" value="1"/>
</dbReference>
<keyword evidence="2" id="KW-0238">DNA-binding</keyword>
<protein>
    <recommendedName>
        <fullName evidence="8">SIS domain-containing protein</fullName>
    </recommendedName>
</protein>
<keyword evidence="1" id="KW-0805">Transcription regulation</keyword>
<dbReference type="PANTHER" id="PTHR30514:SF21">
    <property type="entry name" value="RPIR-FAMILY TRANSCRIPTIONAL REGULATOR"/>
    <property type="match status" value="1"/>
</dbReference>
<feature type="domain" description="SIS" evidence="5">
    <location>
        <begin position="116"/>
        <end position="255"/>
    </location>
</feature>
<gene>
    <name evidence="6" type="ORF">HMPREF0446_01673</name>
</gene>
<dbReference type="Proteomes" id="UP000002939">
    <property type="component" value="Unassembled WGS sequence"/>
</dbReference>
<keyword evidence="7" id="KW-1185">Reference proteome</keyword>
<keyword evidence="3" id="KW-0804">Transcription</keyword>
<dbReference type="OrthoDB" id="1648815at2"/>
<comment type="caution">
    <text evidence="6">The sequence shown here is derived from an EMBL/GenBank/DDBJ whole genome shotgun (WGS) entry which is preliminary data.</text>
</comment>
<feature type="domain" description="HTH rpiR-type" evidence="4">
    <location>
        <begin position="6"/>
        <end position="82"/>
    </location>
</feature>
<dbReference type="GO" id="GO:0003700">
    <property type="term" value="F:DNA-binding transcription factor activity"/>
    <property type="evidence" value="ECO:0007669"/>
    <property type="project" value="InterPro"/>
</dbReference>
<dbReference type="GO" id="GO:0097367">
    <property type="term" value="F:carbohydrate derivative binding"/>
    <property type="evidence" value="ECO:0007669"/>
    <property type="project" value="InterPro"/>
</dbReference>
<evidence type="ECO:0008006" key="8">
    <source>
        <dbReference type="Google" id="ProtNLM"/>
    </source>
</evidence>
<dbReference type="Gene3D" id="1.10.10.10">
    <property type="entry name" value="Winged helix-like DNA-binding domain superfamily/Winged helix DNA-binding domain"/>
    <property type="match status" value="1"/>
</dbReference>
<dbReference type="SUPFAM" id="SSF53697">
    <property type="entry name" value="SIS domain"/>
    <property type="match status" value="1"/>
</dbReference>
<dbReference type="Pfam" id="PF01418">
    <property type="entry name" value="HTH_6"/>
    <property type="match status" value="1"/>
</dbReference>
<name>D0BNY8_9LACT</name>
<dbReference type="PROSITE" id="PS51464">
    <property type="entry name" value="SIS"/>
    <property type="match status" value="1"/>
</dbReference>
<dbReference type="STRING" id="626369.HMPREF0446_01673"/>
<evidence type="ECO:0000259" key="4">
    <source>
        <dbReference type="PROSITE" id="PS51071"/>
    </source>
</evidence>
<evidence type="ECO:0000313" key="6">
    <source>
        <dbReference type="EMBL" id="EEW92267.1"/>
    </source>
</evidence>
<dbReference type="eggNOG" id="COG1737">
    <property type="taxonomic scope" value="Bacteria"/>
</dbReference>
<dbReference type="InterPro" id="IPR035472">
    <property type="entry name" value="RpiR-like_SIS"/>
</dbReference>
<evidence type="ECO:0000259" key="5">
    <source>
        <dbReference type="PROSITE" id="PS51464"/>
    </source>
</evidence>
<dbReference type="SUPFAM" id="SSF46689">
    <property type="entry name" value="Homeodomain-like"/>
    <property type="match status" value="1"/>
</dbReference>
<dbReference type="InterPro" id="IPR009057">
    <property type="entry name" value="Homeodomain-like_sf"/>
</dbReference>
<dbReference type="InterPro" id="IPR000281">
    <property type="entry name" value="HTH_RpiR"/>
</dbReference>
<dbReference type="InterPro" id="IPR001347">
    <property type="entry name" value="SIS_dom"/>
</dbReference>